<dbReference type="OrthoDB" id="6388170at2"/>
<gene>
    <name evidence="5" type="ORF">SAMN04488238_1522</name>
</gene>
<dbReference type="AlphaFoldDB" id="A0A1H3FZ36"/>
<evidence type="ECO:0000313" key="5">
    <source>
        <dbReference type="EMBL" id="SDX95369.1"/>
    </source>
</evidence>
<name>A0A1H3FZ36_9RHOB</name>
<dbReference type="PROSITE" id="PS51898">
    <property type="entry name" value="TYR_RECOMBINASE"/>
    <property type="match status" value="1"/>
</dbReference>
<evidence type="ECO:0000259" key="4">
    <source>
        <dbReference type="PROSITE" id="PS51898"/>
    </source>
</evidence>
<dbReference type="Gene3D" id="1.10.443.10">
    <property type="entry name" value="Intergrase catalytic core"/>
    <property type="match status" value="1"/>
</dbReference>
<dbReference type="InterPro" id="IPR050090">
    <property type="entry name" value="Tyrosine_recombinase_XerCD"/>
</dbReference>
<keyword evidence="2" id="KW-0229">DNA integration</keyword>
<dbReference type="STRING" id="564137.SAMN04488238_1522"/>
<evidence type="ECO:0000256" key="3">
    <source>
        <dbReference type="ARBA" id="ARBA00023172"/>
    </source>
</evidence>
<dbReference type="GO" id="GO:0003677">
    <property type="term" value="F:DNA binding"/>
    <property type="evidence" value="ECO:0007669"/>
    <property type="project" value="InterPro"/>
</dbReference>
<dbReference type="InterPro" id="IPR011010">
    <property type="entry name" value="DNA_brk_join_enz"/>
</dbReference>
<dbReference type="GO" id="GO:0015074">
    <property type="term" value="P:DNA integration"/>
    <property type="evidence" value="ECO:0007669"/>
    <property type="project" value="UniProtKB-KW"/>
</dbReference>
<proteinExistence type="predicted"/>
<dbReference type="SUPFAM" id="SSF56349">
    <property type="entry name" value="DNA breaking-rejoining enzymes"/>
    <property type="match status" value="1"/>
</dbReference>
<dbReference type="GO" id="GO:0006310">
    <property type="term" value="P:DNA recombination"/>
    <property type="evidence" value="ECO:0007669"/>
    <property type="project" value="UniProtKB-KW"/>
</dbReference>
<reference evidence="5 6" key="1">
    <citation type="submission" date="2016-10" db="EMBL/GenBank/DDBJ databases">
        <authorList>
            <person name="de Groot N.N."/>
        </authorList>
    </citation>
    <scope>NUCLEOTIDE SEQUENCE [LARGE SCALE GENOMIC DNA]</scope>
    <source>
        <strain evidence="5 6">CGMCC 1.8894</strain>
    </source>
</reference>
<keyword evidence="3" id="KW-0233">DNA recombination</keyword>
<keyword evidence="6" id="KW-1185">Reference proteome</keyword>
<feature type="domain" description="Tyr recombinase" evidence="4">
    <location>
        <begin position="97"/>
        <end position="293"/>
    </location>
</feature>
<dbReference type="PANTHER" id="PTHR30349:SF81">
    <property type="entry name" value="TYROSINE RECOMBINASE XERC"/>
    <property type="match status" value="1"/>
</dbReference>
<evidence type="ECO:0000256" key="1">
    <source>
        <dbReference type="ARBA" id="ARBA00022829"/>
    </source>
</evidence>
<organism evidence="5 6">
    <name type="scientific">Roseicitreum antarcticum</name>
    <dbReference type="NCBI Taxonomy" id="564137"/>
    <lineage>
        <taxon>Bacteria</taxon>
        <taxon>Pseudomonadati</taxon>
        <taxon>Pseudomonadota</taxon>
        <taxon>Alphaproteobacteria</taxon>
        <taxon>Rhodobacterales</taxon>
        <taxon>Paracoccaceae</taxon>
        <taxon>Roseicitreum</taxon>
    </lineage>
</organism>
<protein>
    <submittedName>
        <fullName evidence="5">Site-specific recombinase XerD</fullName>
    </submittedName>
</protein>
<dbReference type="GO" id="GO:0007059">
    <property type="term" value="P:chromosome segregation"/>
    <property type="evidence" value="ECO:0007669"/>
    <property type="project" value="UniProtKB-KW"/>
</dbReference>
<evidence type="ECO:0000313" key="6">
    <source>
        <dbReference type="Proteomes" id="UP000198539"/>
    </source>
</evidence>
<dbReference type="InterPro" id="IPR013762">
    <property type="entry name" value="Integrase-like_cat_sf"/>
</dbReference>
<accession>A0A1H3FZ36</accession>
<dbReference type="PANTHER" id="PTHR30349">
    <property type="entry name" value="PHAGE INTEGRASE-RELATED"/>
    <property type="match status" value="1"/>
</dbReference>
<keyword evidence="1" id="KW-0159">Chromosome partition</keyword>
<dbReference type="InterPro" id="IPR002104">
    <property type="entry name" value="Integrase_catalytic"/>
</dbReference>
<dbReference type="EMBL" id="FNOM01000052">
    <property type="protein sequence ID" value="SDX95369.1"/>
    <property type="molecule type" value="Genomic_DNA"/>
</dbReference>
<dbReference type="RefSeq" id="WP_092892950.1">
    <property type="nucleotide sequence ID" value="NZ_CP061498.1"/>
</dbReference>
<dbReference type="Proteomes" id="UP000198539">
    <property type="component" value="Unassembled WGS sequence"/>
</dbReference>
<evidence type="ECO:0000256" key="2">
    <source>
        <dbReference type="ARBA" id="ARBA00022908"/>
    </source>
</evidence>
<sequence length="304" mass="33741">MLTDDLSRYVALHEAMGFKFRTQRILLRMFVTYAEHHGDGMVKSDRVIAWAIQAPSPEQRRNRLLTVRRFAIAMHAEDPGHEVPAADALGRGLFRRKQPYIYSAEEIEGLMVAAASLGPIGTLRPLTYYTLFGLLAATGMRISEALALRLGDVTDDGLVIASTKFKKSRLVPIHSTTRAAIDRYLSARLSIIGETTALFLSNEGTPPRYDTVSAIFRKISRKIGLRGAPGQPGPRIHDMRHSFAVRSLEQCPCDNDAVSRHILALSTYLGHAHVHDTYWYLQAIPSLMAQIADIAETFDRTGAA</sequence>
<dbReference type="Pfam" id="PF00589">
    <property type="entry name" value="Phage_integrase"/>
    <property type="match status" value="1"/>
</dbReference>